<dbReference type="InterPro" id="IPR036388">
    <property type="entry name" value="WH-like_DNA-bd_sf"/>
</dbReference>
<dbReference type="Pfam" id="PF08223">
    <property type="entry name" value="PaaX_C"/>
    <property type="match status" value="1"/>
</dbReference>
<dbReference type="PANTHER" id="PTHR30319:SF1">
    <property type="entry name" value="TRANSCRIPTIONAL REPRESSOR PAAX"/>
    <property type="match status" value="1"/>
</dbReference>
<proteinExistence type="predicted"/>
<feature type="domain" description="Transcriptional repressor PaaX-like C-terminal" evidence="1">
    <location>
        <begin position="186"/>
        <end position="268"/>
    </location>
</feature>
<dbReference type="PIRSF" id="PIRSF020623">
    <property type="entry name" value="PaaX"/>
    <property type="match status" value="1"/>
</dbReference>
<dbReference type="InterPro" id="IPR048846">
    <property type="entry name" value="PaaX-like_central"/>
</dbReference>
<dbReference type="Gene3D" id="3.30.70.2650">
    <property type="match status" value="1"/>
</dbReference>
<evidence type="ECO:0000313" key="4">
    <source>
        <dbReference type="Proteomes" id="UP001160130"/>
    </source>
</evidence>
<feature type="domain" description="Transcriptional repressor PaaX-like central Cas2-like" evidence="2">
    <location>
        <begin position="98"/>
        <end position="178"/>
    </location>
</feature>
<dbReference type="PANTHER" id="PTHR30319">
    <property type="entry name" value="PHENYLACETIC ACID REGULATOR-RELATED TRANSCRIPTIONAL REPRESSOR"/>
    <property type="match status" value="1"/>
</dbReference>
<dbReference type="Gene3D" id="1.10.10.10">
    <property type="entry name" value="Winged helix-like DNA-binding domain superfamily/Winged helix DNA-binding domain"/>
    <property type="match status" value="1"/>
</dbReference>
<dbReference type="InterPro" id="IPR013225">
    <property type="entry name" value="PaaX_C"/>
</dbReference>
<evidence type="ECO:0000259" key="2">
    <source>
        <dbReference type="Pfam" id="PF20803"/>
    </source>
</evidence>
<reference evidence="3 4" key="1">
    <citation type="submission" date="2023-04" db="EMBL/GenBank/DDBJ databases">
        <title>Forest soil microbial communities from Buena Vista Peninsula, Colon Province, Panama.</title>
        <authorList>
            <person name="Bouskill N."/>
        </authorList>
    </citation>
    <scope>NUCLEOTIDE SEQUENCE [LARGE SCALE GENOMIC DNA]</scope>
    <source>
        <strain evidence="3 4">AC80</strain>
    </source>
</reference>
<dbReference type="Gene3D" id="1.20.58.1460">
    <property type="match status" value="1"/>
</dbReference>
<gene>
    <name evidence="3" type="ORF">M2272_003298</name>
</gene>
<dbReference type="Proteomes" id="UP001160130">
    <property type="component" value="Unassembled WGS sequence"/>
</dbReference>
<protein>
    <submittedName>
        <fullName evidence="3">Phenylacetic acid degradation operon negative regulatory protein</fullName>
    </submittedName>
</protein>
<organism evidence="3 4">
    <name type="scientific">Mycolicibacterium frederiksbergense</name>
    <dbReference type="NCBI Taxonomy" id="117567"/>
    <lineage>
        <taxon>Bacteria</taxon>
        <taxon>Bacillati</taxon>
        <taxon>Actinomycetota</taxon>
        <taxon>Actinomycetes</taxon>
        <taxon>Mycobacteriales</taxon>
        <taxon>Mycobacteriaceae</taxon>
        <taxon>Mycolicibacterium</taxon>
    </lineage>
</organism>
<accession>A0ABT6L2W4</accession>
<sequence>MDEASDHVVEVPTRVLVESMVREDGTIDAGELYAVANALGMTDQQVRLCIRRLVSDGQFTQHGRGRRAELRATVNADTTIAPDADFVRLMFAQDRGEAPWDGIWHIVAFAIPETMRQSRDAMRDGIIYLGGAPIQGGLYVAANLWESHIADLASKLGVSDHFTCFTTTNLRTGGTDDPREIAARMWPLDTIAEGHRRLASVARNRLARLRGAERPDEAELLTIAVELAAEFTRAMKPDPLLPPELLPRPWPGTEARTLVAECWSTLRALEPQTARPRLFRAYADVISDALSGPHFERGQ</sequence>
<keyword evidence="4" id="KW-1185">Reference proteome</keyword>
<comment type="caution">
    <text evidence="3">The sequence shown here is derived from an EMBL/GenBank/DDBJ whole genome shotgun (WGS) entry which is preliminary data.</text>
</comment>
<dbReference type="InterPro" id="IPR011965">
    <property type="entry name" value="PaaX_trns_reg"/>
</dbReference>
<evidence type="ECO:0000259" key="1">
    <source>
        <dbReference type="Pfam" id="PF08223"/>
    </source>
</evidence>
<name>A0ABT6L2W4_9MYCO</name>
<evidence type="ECO:0000313" key="3">
    <source>
        <dbReference type="EMBL" id="MDH6196645.1"/>
    </source>
</evidence>
<dbReference type="EMBL" id="JARXVE010000005">
    <property type="protein sequence ID" value="MDH6196645.1"/>
    <property type="molecule type" value="Genomic_DNA"/>
</dbReference>
<dbReference type="Pfam" id="PF20803">
    <property type="entry name" value="PaaX_M"/>
    <property type="match status" value="1"/>
</dbReference>